<dbReference type="OrthoDB" id="428577at2759"/>
<keyword evidence="3" id="KW-0862">Zinc</keyword>
<dbReference type="SUPFAM" id="SSF57716">
    <property type="entry name" value="Glucocorticoid receptor-like (DNA-binding domain)"/>
    <property type="match status" value="1"/>
</dbReference>
<reference evidence="8" key="1">
    <citation type="journal article" date="2014" name="Genome Announc.">
        <title>De novo whole-genome sequence and genome annotation of Lichtheimia ramosa.</title>
        <authorList>
            <person name="Linde J."/>
            <person name="Schwartze V."/>
            <person name="Binder U."/>
            <person name="Lass-Florl C."/>
            <person name="Voigt K."/>
            <person name="Horn F."/>
        </authorList>
    </citation>
    <scope>NUCLEOTIDE SEQUENCE</scope>
    <source>
        <strain evidence="8">JMRC FSU:6197</strain>
    </source>
</reference>
<feature type="region of interest" description="Disordered" evidence="5">
    <location>
        <begin position="35"/>
        <end position="152"/>
    </location>
</feature>
<evidence type="ECO:0000256" key="1">
    <source>
        <dbReference type="ARBA" id="ARBA00022723"/>
    </source>
</evidence>
<dbReference type="InterPro" id="IPR050652">
    <property type="entry name" value="AN1_A20_ZnFinger"/>
</dbReference>
<sequence>MDNDNSKLSPLCTAGCGFYGSEMYNNMCSKCYKSSQMTNKTDNDKKPLESSTSSSTTDTNKNTTSDISNTTSNMSSEKISTTTTINSSPTSTTTSTTTTPTTITATSSLQRSSRKHSRSPSPVADKRPMPPSLPVSTSEDQQQQQPTPQRNKNRCYQCRAKVPLVKQTTNKCRCQYIFCDSHRYPDRHDCVIDYAKLDRVELAKKNPKLHDRPAGGRSFRRIDSL</sequence>
<dbReference type="PROSITE" id="PS51039">
    <property type="entry name" value="ZF_AN1"/>
    <property type="match status" value="1"/>
</dbReference>
<gene>
    <name evidence="8" type="ORF">LRAMOSA00369</name>
</gene>
<feature type="domain" description="A20-type" evidence="6">
    <location>
        <begin position="6"/>
        <end position="40"/>
    </location>
</feature>
<dbReference type="Pfam" id="PF01754">
    <property type="entry name" value="zf-A20"/>
    <property type="match status" value="1"/>
</dbReference>
<protein>
    <recommendedName>
        <fullName evidence="9">AN1-type domain-containing protein</fullName>
    </recommendedName>
</protein>
<keyword evidence="1" id="KW-0479">Metal-binding</keyword>
<dbReference type="PANTHER" id="PTHR10634:SF67">
    <property type="entry name" value="AN1-TYPE ZINC FINGER PROTEIN 3"/>
    <property type="match status" value="1"/>
</dbReference>
<evidence type="ECO:0000313" key="8">
    <source>
        <dbReference type="EMBL" id="CDS02967.1"/>
    </source>
</evidence>
<dbReference type="InterPro" id="IPR035896">
    <property type="entry name" value="AN1-like_Znf"/>
</dbReference>
<evidence type="ECO:0000259" key="7">
    <source>
        <dbReference type="PROSITE" id="PS51039"/>
    </source>
</evidence>
<dbReference type="AlphaFoldDB" id="A0A077W6A5"/>
<feature type="domain" description="AN1-type" evidence="7">
    <location>
        <begin position="149"/>
        <end position="198"/>
    </location>
</feature>
<evidence type="ECO:0000256" key="4">
    <source>
        <dbReference type="PROSITE-ProRule" id="PRU00449"/>
    </source>
</evidence>
<dbReference type="Gene3D" id="1.20.5.4770">
    <property type="match status" value="1"/>
</dbReference>
<feature type="compositionally biased region" description="Low complexity" evidence="5">
    <location>
        <begin position="50"/>
        <end position="108"/>
    </location>
</feature>
<evidence type="ECO:0000256" key="3">
    <source>
        <dbReference type="ARBA" id="ARBA00022833"/>
    </source>
</evidence>
<dbReference type="Gene3D" id="4.10.1110.10">
    <property type="entry name" value="AN1-like Zinc finger"/>
    <property type="match status" value="1"/>
</dbReference>
<dbReference type="PROSITE" id="PS51036">
    <property type="entry name" value="ZF_A20"/>
    <property type="match status" value="1"/>
</dbReference>
<dbReference type="EMBL" id="LK023313">
    <property type="protein sequence ID" value="CDS02967.1"/>
    <property type="molecule type" value="Genomic_DNA"/>
</dbReference>
<dbReference type="InterPro" id="IPR000058">
    <property type="entry name" value="Znf_AN1"/>
</dbReference>
<dbReference type="PANTHER" id="PTHR10634">
    <property type="entry name" value="AN1-TYPE ZINC FINGER PROTEIN"/>
    <property type="match status" value="1"/>
</dbReference>
<dbReference type="SMART" id="SM00154">
    <property type="entry name" value="ZnF_AN1"/>
    <property type="match status" value="1"/>
</dbReference>
<organism evidence="8">
    <name type="scientific">Lichtheimia ramosa</name>
    <dbReference type="NCBI Taxonomy" id="688394"/>
    <lineage>
        <taxon>Eukaryota</taxon>
        <taxon>Fungi</taxon>
        <taxon>Fungi incertae sedis</taxon>
        <taxon>Mucoromycota</taxon>
        <taxon>Mucoromycotina</taxon>
        <taxon>Mucoromycetes</taxon>
        <taxon>Mucorales</taxon>
        <taxon>Lichtheimiaceae</taxon>
        <taxon>Lichtheimia</taxon>
    </lineage>
</organism>
<evidence type="ECO:0008006" key="9">
    <source>
        <dbReference type="Google" id="ProtNLM"/>
    </source>
</evidence>
<evidence type="ECO:0000256" key="5">
    <source>
        <dbReference type="SAM" id="MobiDB-lite"/>
    </source>
</evidence>
<dbReference type="InterPro" id="IPR002653">
    <property type="entry name" value="Znf_A20"/>
</dbReference>
<evidence type="ECO:0000256" key="2">
    <source>
        <dbReference type="ARBA" id="ARBA00022771"/>
    </source>
</evidence>
<dbReference type="Pfam" id="PF01428">
    <property type="entry name" value="zf-AN1"/>
    <property type="match status" value="1"/>
</dbReference>
<keyword evidence="2 4" id="KW-0863">Zinc-finger</keyword>
<dbReference type="GO" id="GO:0008270">
    <property type="term" value="F:zinc ion binding"/>
    <property type="evidence" value="ECO:0007669"/>
    <property type="project" value="UniProtKB-KW"/>
</dbReference>
<accession>A0A077W6A5</accession>
<evidence type="ECO:0000259" key="6">
    <source>
        <dbReference type="PROSITE" id="PS51036"/>
    </source>
</evidence>
<dbReference type="SMART" id="SM00259">
    <property type="entry name" value="ZnF_A20"/>
    <property type="match status" value="1"/>
</dbReference>
<dbReference type="GO" id="GO:0003677">
    <property type="term" value="F:DNA binding"/>
    <property type="evidence" value="ECO:0007669"/>
    <property type="project" value="InterPro"/>
</dbReference>
<dbReference type="SUPFAM" id="SSF118310">
    <property type="entry name" value="AN1-like Zinc finger"/>
    <property type="match status" value="1"/>
</dbReference>
<proteinExistence type="predicted"/>
<name>A0A077W6A5_9FUNG</name>